<dbReference type="Proteomes" id="UP000030377">
    <property type="component" value="Unassembled WGS sequence"/>
</dbReference>
<dbReference type="RefSeq" id="WP_028158744.1">
    <property type="nucleotide sequence ID" value="NZ_JANUDC010000001.1"/>
</dbReference>
<reference evidence="1 2" key="1">
    <citation type="submission" date="2014-09" db="EMBL/GenBank/DDBJ databases">
        <title>Draft genome of Bradyrhizobium japonicum Is-34.</title>
        <authorList>
            <person name="Tsurumaru H."/>
            <person name="Yamakawa T."/>
            <person name="Hashimoto S."/>
            <person name="Okizaki K."/>
            <person name="Kanesaki Y."/>
            <person name="Yoshikawa H."/>
            <person name="Yajima S."/>
        </authorList>
    </citation>
    <scope>NUCLEOTIDE SEQUENCE [LARGE SCALE GENOMIC DNA]</scope>
    <source>
        <strain evidence="1 2">Is-34</strain>
    </source>
</reference>
<comment type="caution">
    <text evidence="1">The sequence shown here is derived from an EMBL/GenBank/DDBJ whole genome shotgun (WGS) entry which is preliminary data.</text>
</comment>
<dbReference type="AlphaFoldDB" id="A0A0A3Y172"/>
<organism evidence="1 2">
    <name type="scientific">Bradyrhizobium japonicum</name>
    <dbReference type="NCBI Taxonomy" id="375"/>
    <lineage>
        <taxon>Bacteria</taxon>
        <taxon>Pseudomonadati</taxon>
        <taxon>Pseudomonadota</taxon>
        <taxon>Alphaproteobacteria</taxon>
        <taxon>Hyphomicrobiales</taxon>
        <taxon>Nitrobacteraceae</taxon>
        <taxon>Bradyrhizobium</taxon>
    </lineage>
</organism>
<evidence type="ECO:0000313" key="2">
    <source>
        <dbReference type="Proteomes" id="UP000030377"/>
    </source>
</evidence>
<gene>
    <name evidence="1" type="ORF">MA20_13010</name>
</gene>
<dbReference type="STRING" id="375.BKD09_RS26520"/>
<dbReference type="EMBL" id="JRPN01000013">
    <property type="protein sequence ID" value="KGT79324.1"/>
    <property type="molecule type" value="Genomic_DNA"/>
</dbReference>
<proteinExistence type="predicted"/>
<protein>
    <submittedName>
        <fullName evidence="1">Signal peptide protein</fullName>
    </submittedName>
</protein>
<evidence type="ECO:0000313" key="1">
    <source>
        <dbReference type="EMBL" id="KGT79324.1"/>
    </source>
</evidence>
<dbReference type="eggNOG" id="COG3706">
    <property type="taxonomic scope" value="Bacteria"/>
</dbReference>
<name>A0A0A3Y172_BRAJP</name>
<sequence>MSQAGPILFVSNAQRPPFIAALDEARLFPVVDADWASAARAVEQVQPAAVLAAMHAGHEPHLAPLARTIADQSPYLPFVALDAAGTLPQNALPFSSRGGNSDRLVARLRAALRVRTLHATVLRRLPDAKVGLPEGDPARDATVLLIGRGAAYPALSVAFGERVGVVGALSIEAAAKHLNTRDIDGVVLAEGFTARVTDAFLTVLAEDTRFRSLPVVVTAHQLAQTYDLPNLELIPGEPAKVAANALPLIRQHAMEAQLSRTLRSIDAGGWLDPRSGLLTVEAFARDFAKAVEQALARGGGLSVARFAFEPGNSRAQLDAARILSRLMRQMDFGVAQKDGSVIVVFAETDFRTAHMIARRLSAVMRHTSNGKHEMRSDPVVSVDSLSPSDTARSLLARLSADASRAAS</sequence>
<accession>A0A0A3Y172</accession>